<reference evidence="1 2" key="1">
    <citation type="submission" date="2020-08" db="EMBL/GenBank/DDBJ databases">
        <title>Sequencing the genomes of 1000 actinobacteria strains.</title>
        <authorList>
            <person name="Klenk H.-P."/>
        </authorList>
    </citation>
    <scope>NUCLEOTIDE SEQUENCE [LARGE SCALE GENOMIC DNA]</scope>
    <source>
        <strain evidence="1 2">DSM 21948</strain>
    </source>
</reference>
<keyword evidence="2" id="KW-1185">Reference proteome</keyword>
<protein>
    <submittedName>
        <fullName evidence="1">Uncharacterized protein</fullName>
    </submittedName>
</protein>
<proteinExistence type="predicted"/>
<dbReference type="EMBL" id="JACJIK010000001">
    <property type="protein sequence ID" value="MBA9060030.1"/>
    <property type="molecule type" value="Genomic_DNA"/>
</dbReference>
<sequence>MDIEKKRAALSAAVVVAALLGIAISGCSASPGSVSSTAKASTAAAFSVTVTSAAPSATRSASATGSSASSPAGEEALPAALFEEDGMTLVEYTRRHPDADYLDPEKESVLKGSVLEEAVGTGTQQITVDAQQGAVLRVIVLCPSDGTGETEILTSRGGGGTKTWMAGSEALCGGWSAATPPVDEAGPMTFTATVDNDKPFRMVLTAPSA</sequence>
<dbReference type="RefSeq" id="WP_233437079.1">
    <property type="nucleotide sequence ID" value="NZ_BAAAYW010000007.1"/>
</dbReference>
<evidence type="ECO:0000313" key="1">
    <source>
        <dbReference type="EMBL" id="MBA9060030.1"/>
    </source>
</evidence>
<dbReference type="GeneID" id="93364698"/>
<accession>A0ABR6D1N4</accession>
<comment type="caution">
    <text evidence="1">The sequence shown here is derived from an EMBL/GenBank/DDBJ whole genome shotgun (WGS) entry which is preliminary data.</text>
</comment>
<dbReference type="PROSITE" id="PS51257">
    <property type="entry name" value="PROKAR_LIPOPROTEIN"/>
    <property type="match status" value="1"/>
</dbReference>
<evidence type="ECO:0000313" key="2">
    <source>
        <dbReference type="Proteomes" id="UP000572670"/>
    </source>
</evidence>
<dbReference type="Proteomes" id="UP000572670">
    <property type="component" value="Unassembled WGS sequence"/>
</dbReference>
<organism evidence="1 2">
    <name type="scientific">Micrococcus yunnanensis</name>
    <dbReference type="NCBI Taxonomy" id="566027"/>
    <lineage>
        <taxon>Bacteria</taxon>
        <taxon>Bacillati</taxon>
        <taxon>Actinomycetota</taxon>
        <taxon>Actinomycetes</taxon>
        <taxon>Micrococcales</taxon>
        <taxon>Micrococcaceae</taxon>
        <taxon>Micrococcus</taxon>
    </lineage>
</organism>
<name>A0ABR6D1N4_9MICC</name>
<gene>
    <name evidence="1" type="ORF">HDA34_001737</name>
</gene>